<name>A0A6V7FL07_9XANT</name>
<dbReference type="Proteomes" id="UP000515406">
    <property type="component" value="Plasmid CFBP498_p224"/>
</dbReference>
<evidence type="ECO:0008006" key="4">
    <source>
        <dbReference type="Google" id="ProtNLM"/>
    </source>
</evidence>
<geneLocation type="plasmid" evidence="2 3">
    <name>CFBP498_p224</name>
</geneLocation>
<evidence type="ECO:0000313" key="2">
    <source>
        <dbReference type="EMBL" id="CAD0363968.1"/>
    </source>
</evidence>
<dbReference type="EMBL" id="LR828258">
    <property type="protein sequence ID" value="CAD0363968.1"/>
    <property type="molecule type" value="Genomic_DNA"/>
</dbReference>
<protein>
    <recommendedName>
        <fullName evidence="4">Conjugal transfer protein TraW</fullName>
    </recommendedName>
</protein>
<evidence type="ECO:0000256" key="1">
    <source>
        <dbReference type="SAM" id="SignalP"/>
    </source>
</evidence>
<dbReference type="AlphaFoldDB" id="A0A6V7FL07"/>
<gene>
    <name evidence="2" type="ORF">CFBP498_49900</name>
</gene>
<keyword evidence="2" id="KW-0614">Plasmid</keyword>
<organism evidence="2 3">
    <name type="scientific">Xanthomonas hortorum pv. vitians</name>
    <dbReference type="NCBI Taxonomy" id="83224"/>
    <lineage>
        <taxon>Bacteria</taxon>
        <taxon>Pseudomonadati</taxon>
        <taxon>Pseudomonadota</taxon>
        <taxon>Gammaproteobacteria</taxon>
        <taxon>Lysobacterales</taxon>
        <taxon>Lysobacteraceae</taxon>
        <taxon>Xanthomonas</taxon>
    </lineage>
</organism>
<evidence type="ECO:0000313" key="3">
    <source>
        <dbReference type="Proteomes" id="UP000515406"/>
    </source>
</evidence>
<keyword evidence="1" id="KW-0732">Signal</keyword>
<accession>A0A6V7FL07</accession>
<feature type="chain" id="PRO_5044656035" description="Conjugal transfer protein TraW" evidence="1">
    <location>
        <begin position="26"/>
        <end position="439"/>
    </location>
</feature>
<keyword evidence="3" id="KW-1185">Reference proteome</keyword>
<proteinExistence type="predicted"/>
<sequence>MVVRQLVSLLLATAFTPLSSLSAYAQQDASAVDIGTKAAEGKPADTFAHDLMTQSVEVLNNSAAYVGDANELMATEKVLQVQREQEAYFKSLLQAATSYSADAMNAAAVKYGLKPESKKLEVEQGSGASKFRYRLHISWSMGDAAIRQALEYGLKYRESMVLSLRGPRPGEKLEPLIFAIVKLMGEVKEGSVVPNIEINPPSFTDNDVTVAPTLVVMNEQGQPIAKVAGVMNPEWVESEIEAGRRGDLGKHGQTSAIGEIDMMQAMIEKAKATDTKAMAERAKARIWQNLPMIPLPKTTVPRIRELDPGFYVTEDIPLPDGTFLARKGDYVNPLEDELMAFDDVIVIVDANDPEQVDFAAAVNSAYRSTGVITMLTDLDRSNGWDVIGRLTQRFKDQPFLLTSDVKERFRVERVPTVITVVDKKILVQEIPAESVKVKQ</sequence>
<feature type="signal peptide" evidence="1">
    <location>
        <begin position="1"/>
        <end position="25"/>
    </location>
</feature>
<dbReference type="EMBL" id="LR828258">
    <property type="protein sequence ID" value="CAD0363966.1"/>
    <property type="molecule type" value="Genomic_DNA"/>
</dbReference>
<reference evidence="2 3" key="1">
    <citation type="submission" date="2020-07" db="EMBL/GenBank/DDBJ databases">
        <authorList>
            <person name="Pothier F. J."/>
        </authorList>
    </citation>
    <scope>NUCLEOTIDE SEQUENCE [LARGE SCALE GENOMIC DNA]</scope>
    <source>
        <strain evidence="2 3">CFBP 498</strain>
        <plasmid evidence="2 3">CFBP498_p224</plasmid>
    </source>
</reference>
<dbReference type="Pfam" id="PF09673">
    <property type="entry name" value="TrbC_Ftype"/>
    <property type="match status" value="1"/>
</dbReference>
<dbReference type="InterPro" id="IPR019106">
    <property type="entry name" value="T4SS_TrbC"/>
</dbReference>